<dbReference type="VEuPathDB" id="TriTrypDB:Tc_MARK_5828"/>
<feature type="region of interest" description="Disordered" evidence="1">
    <location>
        <begin position="432"/>
        <end position="480"/>
    </location>
</feature>
<dbReference type="VEuPathDB" id="TriTrypDB:C3747_158g64"/>
<dbReference type="EMBL" id="PRFA01000026">
    <property type="protein sequence ID" value="PWU94430.1"/>
    <property type="molecule type" value="Genomic_DNA"/>
</dbReference>
<organism evidence="2 3">
    <name type="scientific">Trypanosoma cruzi</name>
    <dbReference type="NCBI Taxonomy" id="5693"/>
    <lineage>
        <taxon>Eukaryota</taxon>
        <taxon>Discoba</taxon>
        <taxon>Euglenozoa</taxon>
        <taxon>Kinetoplastea</taxon>
        <taxon>Metakinetoplastina</taxon>
        <taxon>Trypanosomatida</taxon>
        <taxon>Trypanosomatidae</taxon>
        <taxon>Trypanosoma</taxon>
        <taxon>Schizotrypanum</taxon>
    </lineage>
</organism>
<dbReference type="VEuPathDB" id="TriTrypDB:TcCLB.506579.70"/>
<accession>A0A2V2VDH2</accession>
<reference evidence="2 3" key="1">
    <citation type="journal article" date="2018" name="Microb. Genom.">
        <title>Expanding an expanded genome: long-read sequencing of Trypanosoma cruzi.</title>
        <authorList>
            <person name="Berna L."/>
            <person name="Rodriguez M."/>
            <person name="Chiribao M.L."/>
            <person name="Parodi-Talice A."/>
            <person name="Pita S."/>
            <person name="Rijo G."/>
            <person name="Alvarez-Valin F."/>
            <person name="Robello C."/>
        </authorList>
    </citation>
    <scope>NUCLEOTIDE SEQUENCE [LARGE SCALE GENOMIC DNA]</scope>
    <source>
        <strain evidence="2 3">Dm28c</strain>
    </source>
</reference>
<name>A0A2V2VDH2_TRYCR</name>
<dbReference type="Proteomes" id="UP000246121">
    <property type="component" value="Unassembled WGS sequence"/>
</dbReference>
<dbReference type="VEuPathDB" id="TriTrypDB:TcCLB.506509.30"/>
<dbReference type="VEuPathDB" id="TriTrypDB:TcBrA4_0118670"/>
<sequence length="664" mass="74223">MRRTWIKLVIKTANNGNAAVAVATGATRPATVMLSLQSQRCIREIMVRQVLLSSKPLTSNELVELVKRKYHEAKETVQTTSMSSQEGEYRKATETPVVASVGDDDVEKEGEAVTDSPVEYLRGFLMSVSTGPANVLPTQDGISPCPVESTVRLILAIDSQFRVSPAGYVCYPNLPSLILASTDVEQKETWLHLGRRIVRAEEARHCFSGNDHGAMAATRGNSRVPSRWSYVLSLWFMLDAFTETEDVVDEKDAATERNGTHEGMTISMRLMAQWVNAFDERELPPLLLRELLTAEGQSISRSPSVSAPQELRDSVEGKDILRRWCFEAREGFLSSMLVNAPQLTQSQPMLLQQVNEQLGFFFLFLSGAPISLGRMSALIQWASLPFASQYRSLLHFLLIYTGNPAVAQMERNGKRRREVLKRWTDLLRSRLQEDRGRHRHPRQIGGRHSLSGRYASQEHTEETADVDALPASSESNDARDISHGKASWARQISSEQYALWMQSSSGPMVNPKLVDVCRCLFLTPTEMTPLDVTTLTPSEVLESFTAKKCAENDVVVFSVLPYVLERRICRVIRVWWALEGQYTTEVKPSDAIAVISVQRLCQLCLWEHEYGAAAASRMMLHYLRSVITGETTVQLLPPSSVSKIMTPTSVKDAGCWLVVLRSTA</sequence>
<dbReference type="AlphaFoldDB" id="A0A2V2VDH2"/>
<dbReference type="VEuPathDB" id="TriTrypDB:BCY84_02022"/>
<dbReference type="VEuPathDB" id="TriTrypDB:TCSYLVIO_007085"/>
<protein>
    <submittedName>
        <fullName evidence="2">Uncharacterized protein</fullName>
    </submittedName>
</protein>
<dbReference type="VEuPathDB" id="TriTrypDB:TCDM_03078"/>
<comment type="caution">
    <text evidence="2">The sequence shown here is derived from an EMBL/GenBank/DDBJ whole genome shotgun (WGS) entry which is preliminary data.</text>
</comment>
<dbReference type="VEuPathDB" id="TriTrypDB:ECC02_004766"/>
<evidence type="ECO:0000256" key="1">
    <source>
        <dbReference type="SAM" id="MobiDB-lite"/>
    </source>
</evidence>
<dbReference type="VEuPathDB" id="TriTrypDB:TCDM_03079"/>
<dbReference type="VEuPathDB" id="TriTrypDB:C4B63_26g294"/>
<dbReference type="VEuPathDB" id="TriTrypDB:TcG_05306"/>
<gene>
    <name evidence="2" type="ORF">C4B63_26g294</name>
</gene>
<evidence type="ECO:0000313" key="2">
    <source>
        <dbReference type="EMBL" id="PWU94430.1"/>
    </source>
</evidence>
<proteinExistence type="predicted"/>
<dbReference type="VEuPathDB" id="TriTrypDB:TcCL_ESM03365"/>
<evidence type="ECO:0000313" key="3">
    <source>
        <dbReference type="Proteomes" id="UP000246121"/>
    </source>
</evidence>